<evidence type="ECO:0008006" key="5">
    <source>
        <dbReference type="Google" id="ProtNLM"/>
    </source>
</evidence>
<feature type="region of interest" description="Disordered" evidence="1">
    <location>
        <begin position="377"/>
        <end position="401"/>
    </location>
</feature>
<comment type="caution">
    <text evidence="3">The sequence shown here is derived from an EMBL/GenBank/DDBJ whole genome shotgun (WGS) entry which is preliminary data.</text>
</comment>
<evidence type="ECO:0000313" key="4">
    <source>
        <dbReference type="Proteomes" id="UP001501586"/>
    </source>
</evidence>
<gene>
    <name evidence="3" type="ORF">GCM10022261_15250</name>
</gene>
<name>A0ABP8EJ82_9MICO</name>
<feature type="transmembrane region" description="Helical" evidence="2">
    <location>
        <begin position="140"/>
        <end position="157"/>
    </location>
</feature>
<feature type="transmembrane region" description="Helical" evidence="2">
    <location>
        <begin position="28"/>
        <end position="51"/>
    </location>
</feature>
<feature type="transmembrane region" description="Helical" evidence="2">
    <location>
        <begin position="63"/>
        <end position="80"/>
    </location>
</feature>
<feature type="transmembrane region" description="Helical" evidence="2">
    <location>
        <begin position="289"/>
        <end position="309"/>
    </location>
</feature>
<keyword evidence="2" id="KW-1133">Transmembrane helix</keyword>
<accession>A0ABP8EJ82</accession>
<feature type="transmembrane region" description="Helical" evidence="2">
    <location>
        <begin position="87"/>
        <end position="105"/>
    </location>
</feature>
<evidence type="ECO:0000313" key="3">
    <source>
        <dbReference type="EMBL" id="GAA4283994.1"/>
    </source>
</evidence>
<feature type="transmembrane region" description="Helical" evidence="2">
    <location>
        <begin position="256"/>
        <end position="277"/>
    </location>
</feature>
<keyword evidence="4" id="KW-1185">Reference proteome</keyword>
<dbReference type="RefSeq" id="WP_236864072.1">
    <property type="nucleotide sequence ID" value="NZ_BAABAZ010000005.1"/>
</dbReference>
<dbReference type="EMBL" id="BAABAZ010000005">
    <property type="protein sequence ID" value="GAA4283994.1"/>
    <property type="molecule type" value="Genomic_DNA"/>
</dbReference>
<feature type="transmembrane region" description="Helical" evidence="2">
    <location>
        <begin position="321"/>
        <end position="340"/>
    </location>
</feature>
<evidence type="ECO:0000256" key="2">
    <source>
        <dbReference type="SAM" id="Phobius"/>
    </source>
</evidence>
<reference evidence="4" key="1">
    <citation type="journal article" date="2019" name="Int. J. Syst. Evol. Microbiol.">
        <title>The Global Catalogue of Microorganisms (GCM) 10K type strain sequencing project: providing services to taxonomists for standard genome sequencing and annotation.</title>
        <authorList>
            <consortium name="The Broad Institute Genomics Platform"/>
            <consortium name="The Broad Institute Genome Sequencing Center for Infectious Disease"/>
            <person name="Wu L."/>
            <person name="Ma J."/>
        </authorList>
    </citation>
    <scope>NUCLEOTIDE SEQUENCE [LARGE SCALE GENOMIC DNA]</scope>
    <source>
        <strain evidence="4">JCM 17458</strain>
    </source>
</reference>
<dbReference type="Proteomes" id="UP001501586">
    <property type="component" value="Unassembled WGS sequence"/>
</dbReference>
<sequence length="401" mass="41513">MDSQRLGATRADRASTGTRRGGTAVSRLALLLPAGICLLLGLNAGLLLLGGPAPLNSTRLGEAHGLLMTLGFVGALIALERAVAHKAWWAFGAPACLAGGAILAVLPIPGWPGRTALALGTVVALLTYRRLWRRSYDPAVAVQSLGAALAVGAALQWAGGVPIPALVPWLTGFLVLTITGERMELARVPLDTADGRTHDTEAVTTCVVLASAVVIGTPWPAVGQIAFGLALVLLAVRFAARDVAWHTVRATGLPRFAAACMLAGYAWLAVSGVLWMVPDTGGMLYDAAVHAIFLGFVMSMILAHAPVILPAVLRRQLPYTPGFWVVAALLHGSLLIRIAADLAGLEVFRTLGGRLGVIALLALVVTAFWMSVTASRGTPNRGTAKEVVGNEAAGKAGGQNP</sequence>
<feature type="transmembrane region" description="Helical" evidence="2">
    <location>
        <begin position="352"/>
        <end position="372"/>
    </location>
</feature>
<evidence type="ECO:0000256" key="1">
    <source>
        <dbReference type="SAM" id="MobiDB-lite"/>
    </source>
</evidence>
<feature type="transmembrane region" description="Helical" evidence="2">
    <location>
        <begin position="111"/>
        <end position="128"/>
    </location>
</feature>
<protein>
    <recommendedName>
        <fullName evidence="5">NnrS family protein</fullName>
    </recommendedName>
</protein>
<keyword evidence="2" id="KW-0812">Transmembrane</keyword>
<organism evidence="3 4">
    <name type="scientific">Brevibacterium daeguense</name>
    <dbReference type="NCBI Taxonomy" id="909936"/>
    <lineage>
        <taxon>Bacteria</taxon>
        <taxon>Bacillati</taxon>
        <taxon>Actinomycetota</taxon>
        <taxon>Actinomycetes</taxon>
        <taxon>Micrococcales</taxon>
        <taxon>Brevibacteriaceae</taxon>
        <taxon>Brevibacterium</taxon>
    </lineage>
</organism>
<keyword evidence="2" id="KW-0472">Membrane</keyword>
<proteinExistence type="predicted"/>